<feature type="compositionally biased region" description="Low complexity" evidence="2">
    <location>
        <begin position="125"/>
        <end position="147"/>
    </location>
</feature>
<dbReference type="GO" id="GO:0003677">
    <property type="term" value="F:DNA binding"/>
    <property type="evidence" value="ECO:0007669"/>
    <property type="project" value="UniProtKB-UniRule"/>
</dbReference>
<keyword evidence="5" id="KW-1185">Reference proteome</keyword>
<evidence type="ECO:0000256" key="1">
    <source>
        <dbReference type="PROSITE-ProRule" id="PRU00267"/>
    </source>
</evidence>
<dbReference type="AlphaFoldDB" id="A0A397TKY1"/>
<gene>
    <name evidence="4" type="ORF">C1645_748424</name>
</gene>
<keyword evidence="1" id="KW-0238">DNA-binding</keyword>
<feature type="domain" description="HMG box" evidence="3">
    <location>
        <begin position="59"/>
        <end position="129"/>
    </location>
</feature>
<feature type="region of interest" description="Disordered" evidence="2">
    <location>
        <begin position="1"/>
        <end position="23"/>
    </location>
</feature>
<dbReference type="PROSITE" id="PS50118">
    <property type="entry name" value="HMG_BOX_2"/>
    <property type="match status" value="1"/>
</dbReference>
<dbReference type="EMBL" id="QKYT01000009">
    <property type="protein sequence ID" value="RIA98910.1"/>
    <property type="molecule type" value="Genomic_DNA"/>
</dbReference>
<comment type="caution">
    <text evidence="4">The sequence shown here is derived from an EMBL/GenBank/DDBJ whole genome shotgun (WGS) entry which is preliminary data.</text>
</comment>
<evidence type="ECO:0000256" key="2">
    <source>
        <dbReference type="SAM" id="MobiDB-lite"/>
    </source>
</evidence>
<sequence>MGKSKSNKRESFKRCDPNKSDEDIIKDSNYQFFIDIDELLENSKTTRKAKKIQSTGVGTPKCQNAFILYRRNQAHNPKYKNRREKDKQADISKEIGANWKHETEDVKKLFYALNRMAKKKYSEKNQQTTPTPNSTTTTSYYSPNNSQFSTGSISPNLEFTSQNLTSPSFPDYPITYSLPSNSQFPTNSNDTTDLRSRDDILEYSHLTLRDNNSINDDSQFSTDHASLQPQQPSNYDYSLQSSTDSVETGPYSIYTILHNHGTNKMYFIGDTVYFDQYGYLSRYPNN</sequence>
<feature type="region of interest" description="Disordered" evidence="2">
    <location>
        <begin position="211"/>
        <end position="242"/>
    </location>
</feature>
<dbReference type="SUPFAM" id="SSF47095">
    <property type="entry name" value="HMG-box"/>
    <property type="match status" value="1"/>
</dbReference>
<evidence type="ECO:0000313" key="5">
    <source>
        <dbReference type="Proteomes" id="UP000265703"/>
    </source>
</evidence>
<dbReference type="InterPro" id="IPR009071">
    <property type="entry name" value="HMG_box_dom"/>
</dbReference>
<dbReference type="OrthoDB" id="6247875at2759"/>
<proteinExistence type="predicted"/>
<dbReference type="Proteomes" id="UP000265703">
    <property type="component" value="Unassembled WGS sequence"/>
</dbReference>
<reference evidence="4 5" key="1">
    <citation type="submission" date="2018-06" db="EMBL/GenBank/DDBJ databases">
        <title>Comparative genomics reveals the genomic features of Rhizophagus irregularis, R. cerebriforme, R. diaphanum and Gigaspora rosea, and their symbiotic lifestyle signature.</title>
        <authorList>
            <person name="Morin E."/>
            <person name="San Clemente H."/>
            <person name="Chen E.C.H."/>
            <person name="De La Providencia I."/>
            <person name="Hainaut M."/>
            <person name="Kuo A."/>
            <person name="Kohler A."/>
            <person name="Murat C."/>
            <person name="Tang N."/>
            <person name="Roy S."/>
            <person name="Loubradou J."/>
            <person name="Henrissat B."/>
            <person name="Grigoriev I.V."/>
            <person name="Corradi N."/>
            <person name="Roux C."/>
            <person name="Martin F.M."/>
        </authorList>
    </citation>
    <scope>NUCLEOTIDE SEQUENCE [LARGE SCALE GENOMIC DNA]</scope>
    <source>
        <strain evidence="4 5">DAOM 227022</strain>
    </source>
</reference>
<keyword evidence="1" id="KW-0539">Nucleus</keyword>
<feature type="compositionally biased region" description="Basic and acidic residues" evidence="2">
    <location>
        <begin position="7"/>
        <end position="23"/>
    </location>
</feature>
<organism evidence="4 5">
    <name type="scientific">Glomus cerebriforme</name>
    <dbReference type="NCBI Taxonomy" id="658196"/>
    <lineage>
        <taxon>Eukaryota</taxon>
        <taxon>Fungi</taxon>
        <taxon>Fungi incertae sedis</taxon>
        <taxon>Mucoromycota</taxon>
        <taxon>Glomeromycotina</taxon>
        <taxon>Glomeromycetes</taxon>
        <taxon>Glomerales</taxon>
        <taxon>Glomeraceae</taxon>
        <taxon>Glomus</taxon>
    </lineage>
</organism>
<feature type="region of interest" description="Disordered" evidence="2">
    <location>
        <begin position="120"/>
        <end position="165"/>
    </location>
</feature>
<name>A0A397TKY1_9GLOM</name>
<evidence type="ECO:0000313" key="4">
    <source>
        <dbReference type="EMBL" id="RIA98910.1"/>
    </source>
</evidence>
<dbReference type="GO" id="GO:0005634">
    <property type="term" value="C:nucleus"/>
    <property type="evidence" value="ECO:0007669"/>
    <property type="project" value="UniProtKB-UniRule"/>
</dbReference>
<dbReference type="Pfam" id="PF00505">
    <property type="entry name" value="HMG_box"/>
    <property type="match status" value="1"/>
</dbReference>
<dbReference type="Gene3D" id="1.10.30.10">
    <property type="entry name" value="High mobility group box domain"/>
    <property type="match status" value="1"/>
</dbReference>
<feature type="compositionally biased region" description="Polar residues" evidence="2">
    <location>
        <begin position="148"/>
        <end position="165"/>
    </location>
</feature>
<evidence type="ECO:0000259" key="3">
    <source>
        <dbReference type="PROSITE" id="PS50118"/>
    </source>
</evidence>
<dbReference type="STRING" id="658196.A0A397TKY1"/>
<protein>
    <recommendedName>
        <fullName evidence="3">HMG box domain-containing protein</fullName>
    </recommendedName>
</protein>
<accession>A0A397TKY1</accession>
<feature type="DNA-binding region" description="HMG box" evidence="1">
    <location>
        <begin position="59"/>
        <end position="129"/>
    </location>
</feature>
<dbReference type="InterPro" id="IPR036910">
    <property type="entry name" value="HMG_box_dom_sf"/>
</dbReference>
<dbReference type="SMART" id="SM00398">
    <property type="entry name" value="HMG"/>
    <property type="match status" value="1"/>
</dbReference>